<reference evidence="2 3" key="1">
    <citation type="submission" date="2008-10" db="EMBL/GenBank/DDBJ databases">
        <title>Draft genome sequence of Parabacteroides johnsonii (DSM 18315).</title>
        <authorList>
            <person name="Sudarsanam P."/>
            <person name="Ley R."/>
            <person name="Guruge J."/>
            <person name="Turnbaugh P.J."/>
            <person name="Mahowald M."/>
            <person name="Liep D."/>
            <person name="Gordon J."/>
        </authorList>
    </citation>
    <scope>NUCLEOTIDE SEQUENCE [LARGE SCALE GENOMIC DNA]</scope>
    <source>
        <strain evidence="2 3">DSM 18315</strain>
    </source>
</reference>
<protein>
    <recommendedName>
        <fullName evidence="1">YhcG PDDEXK nuclease domain-containing protein</fullName>
    </recommendedName>
</protein>
<evidence type="ECO:0000313" key="3">
    <source>
        <dbReference type="Proteomes" id="UP000005510"/>
    </source>
</evidence>
<evidence type="ECO:0000313" key="2">
    <source>
        <dbReference type="EMBL" id="EEC94995.1"/>
    </source>
</evidence>
<sequence length="54" mass="6110">MIPIRSSFSVSKPKTVLTESDIKEALIVHLQEFLLELGKGFCFETCQKRIIIDG</sequence>
<reference evidence="2 3" key="2">
    <citation type="submission" date="2008-10" db="EMBL/GenBank/DDBJ databases">
        <authorList>
            <person name="Fulton L."/>
            <person name="Clifton S."/>
            <person name="Fulton B."/>
            <person name="Xu J."/>
            <person name="Minx P."/>
            <person name="Pepin K.H."/>
            <person name="Johnson M."/>
            <person name="Bhonagiri V."/>
            <person name="Nash W.E."/>
            <person name="Mardis E.R."/>
            <person name="Wilson R.K."/>
        </authorList>
    </citation>
    <scope>NUCLEOTIDE SEQUENCE [LARGE SCALE GENOMIC DNA]</scope>
    <source>
        <strain evidence="2 3">DSM 18315</strain>
    </source>
</reference>
<organism evidence="2 3">
    <name type="scientific">Parabacteroides johnsonii DSM 18315</name>
    <dbReference type="NCBI Taxonomy" id="537006"/>
    <lineage>
        <taxon>Bacteria</taxon>
        <taxon>Pseudomonadati</taxon>
        <taxon>Bacteroidota</taxon>
        <taxon>Bacteroidia</taxon>
        <taxon>Bacteroidales</taxon>
        <taxon>Tannerellaceae</taxon>
        <taxon>Parabacteroides</taxon>
    </lineage>
</organism>
<dbReference type="AlphaFoldDB" id="B7BEY4"/>
<dbReference type="HOGENOM" id="CLU_3046226_0_0_10"/>
<dbReference type="EMBL" id="ABYH01000377">
    <property type="protein sequence ID" value="EEC94995.1"/>
    <property type="molecule type" value="Genomic_DNA"/>
</dbReference>
<feature type="domain" description="YhcG PDDEXK nuclease" evidence="1">
    <location>
        <begin position="16"/>
        <end position="53"/>
    </location>
</feature>
<proteinExistence type="predicted"/>
<dbReference type="Proteomes" id="UP000005510">
    <property type="component" value="Unassembled WGS sequence"/>
</dbReference>
<name>B7BEY4_9BACT</name>
<comment type="caution">
    <text evidence="2">The sequence shown here is derived from an EMBL/GenBank/DDBJ whole genome shotgun (WGS) entry which is preliminary data.</text>
</comment>
<gene>
    <name evidence="2" type="ORF">PRABACTJOHN_03613</name>
</gene>
<accession>B7BEY4</accession>
<dbReference type="STRING" id="537006.PRABACTJOHN_03613"/>
<dbReference type="Pfam" id="PF06250">
    <property type="entry name" value="YhcG_C"/>
    <property type="match status" value="1"/>
</dbReference>
<dbReference type="InterPro" id="IPR009362">
    <property type="entry name" value="YhcG_C"/>
</dbReference>
<evidence type="ECO:0000259" key="1">
    <source>
        <dbReference type="Pfam" id="PF06250"/>
    </source>
</evidence>